<proteinExistence type="predicted"/>
<comment type="caution">
    <text evidence="2">The sequence shown here is derived from an EMBL/GenBank/DDBJ whole genome shotgun (WGS) entry which is preliminary data.</text>
</comment>
<evidence type="ECO:0000313" key="3">
    <source>
        <dbReference type="Proteomes" id="UP001596119"/>
    </source>
</evidence>
<keyword evidence="3" id="KW-1185">Reference proteome</keyword>
<dbReference type="RefSeq" id="WP_379567670.1">
    <property type="nucleotide sequence ID" value="NZ_JBHSQK010000050.1"/>
</dbReference>
<sequence length="67" mass="6608">MGVLGELFPGPKISDEAGESGNGETFRLGPIDLENGVVRVVRAGGAEDVGTAVEGVPADAPADGDGD</sequence>
<dbReference type="Proteomes" id="UP001596119">
    <property type="component" value="Unassembled WGS sequence"/>
</dbReference>
<dbReference type="EMBL" id="JBHSQK010000050">
    <property type="protein sequence ID" value="MFC5950540.1"/>
    <property type="molecule type" value="Genomic_DNA"/>
</dbReference>
<gene>
    <name evidence="2" type="ORF">ACFQH9_19910</name>
</gene>
<organism evidence="2 3">
    <name type="scientific">Pseudonocardia lutea</name>
    <dbReference type="NCBI Taxonomy" id="2172015"/>
    <lineage>
        <taxon>Bacteria</taxon>
        <taxon>Bacillati</taxon>
        <taxon>Actinomycetota</taxon>
        <taxon>Actinomycetes</taxon>
        <taxon>Pseudonocardiales</taxon>
        <taxon>Pseudonocardiaceae</taxon>
        <taxon>Pseudonocardia</taxon>
    </lineage>
</organism>
<protein>
    <submittedName>
        <fullName evidence="2">Uncharacterized protein</fullName>
    </submittedName>
</protein>
<reference evidence="3" key="1">
    <citation type="journal article" date="2019" name="Int. J. Syst. Evol. Microbiol.">
        <title>The Global Catalogue of Microorganisms (GCM) 10K type strain sequencing project: providing services to taxonomists for standard genome sequencing and annotation.</title>
        <authorList>
            <consortium name="The Broad Institute Genomics Platform"/>
            <consortium name="The Broad Institute Genome Sequencing Center for Infectious Disease"/>
            <person name="Wu L."/>
            <person name="Ma J."/>
        </authorList>
    </citation>
    <scope>NUCLEOTIDE SEQUENCE [LARGE SCALE GENOMIC DNA]</scope>
    <source>
        <strain evidence="3">CGMCC 4.7397</strain>
    </source>
</reference>
<feature type="region of interest" description="Disordered" evidence="1">
    <location>
        <begin position="1"/>
        <end position="28"/>
    </location>
</feature>
<evidence type="ECO:0000256" key="1">
    <source>
        <dbReference type="SAM" id="MobiDB-lite"/>
    </source>
</evidence>
<evidence type="ECO:0000313" key="2">
    <source>
        <dbReference type="EMBL" id="MFC5950540.1"/>
    </source>
</evidence>
<accession>A0ABW1IB99</accession>
<name>A0ABW1IB99_9PSEU</name>